<evidence type="ECO:0000256" key="1">
    <source>
        <dbReference type="SAM" id="Phobius"/>
    </source>
</evidence>
<dbReference type="InterPro" id="IPR027463">
    <property type="entry name" value="AcrB_DN_DC_subdom"/>
</dbReference>
<protein>
    <recommendedName>
        <fullName evidence="4">Acriflavin resistance protein</fullName>
    </recommendedName>
</protein>
<name>A0A2H0M1S2_9BACT</name>
<dbReference type="GO" id="GO:0005886">
    <property type="term" value="C:plasma membrane"/>
    <property type="evidence" value="ECO:0007669"/>
    <property type="project" value="TreeGrafter"/>
</dbReference>
<dbReference type="PANTHER" id="PTHR32063">
    <property type="match status" value="1"/>
</dbReference>
<dbReference type="PRINTS" id="PR00702">
    <property type="entry name" value="ACRIFLAVINRP"/>
</dbReference>
<keyword evidence="1" id="KW-0812">Transmembrane</keyword>
<dbReference type="PANTHER" id="PTHR32063:SF24">
    <property type="entry name" value="CATION EFFLUX SYSTEM (ACRB_ACRD_ACRF FAMILY)"/>
    <property type="match status" value="1"/>
</dbReference>
<dbReference type="GO" id="GO:0042910">
    <property type="term" value="F:xenobiotic transmembrane transporter activity"/>
    <property type="evidence" value="ECO:0007669"/>
    <property type="project" value="TreeGrafter"/>
</dbReference>
<gene>
    <name evidence="2" type="ORF">COV72_01815</name>
</gene>
<dbReference type="SUPFAM" id="SSF82693">
    <property type="entry name" value="Multidrug efflux transporter AcrB pore domain, PN1, PN2, PC1 and PC2 subdomains"/>
    <property type="match status" value="1"/>
</dbReference>
<evidence type="ECO:0000313" key="2">
    <source>
        <dbReference type="EMBL" id="PIQ89675.1"/>
    </source>
</evidence>
<reference evidence="2 3" key="1">
    <citation type="submission" date="2017-09" db="EMBL/GenBank/DDBJ databases">
        <title>Depth-based differentiation of microbial function through sediment-hosted aquifers and enrichment of novel symbionts in the deep terrestrial subsurface.</title>
        <authorList>
            <person name="Probst A.J."/>
            <person name="Ladd B."/>
            <person name="Jarett J.K."/>
            <person name="Geller-Mcgrath D.E."/>
            <person name="Sieber C.M."/>
            <person name="Emerson J.B."/>
            <person name="Anantharaman K."/>
            <person name="Thomas B.C."/>
            <person name="Malmstrom R."/>
            <person name="Stieglmeier M."/>
            <person name="Klingl A."/>
            <person name="Woyke T."/>
            <person name="Ryan C.M."/>
            <person name="Banfield J.F."/>
        </authorList>
    </citation>
    <scope>NUCLEOTIDE SEQUENCE [LARGE SCALE GENOMIC DNA]</scope>
    <source>
        <strain evidence="2">CG11_big_fil_rev_8_21_14_0_20_42_13</strain>
    </source>
</reference>
<dbReference type="Pfam" id="PF00873">
    <property type="entry name" value="ACR_tran"/>
    <property type="match status" value="2"/>
</dbReference>
<dbReference type="AlphaFoldDB" id="A0A2H0M1S2"/>
<dbReference type="InterPro" id="IPR001036">
    <property type="entry name" value="Acrflvin-R"/>
</dbReference>
<dbReference type="Gene3D" id="3.30.70.1320">
    <property type="entry name" value="Multidrug efflux transporter AcrB pore domain like"/>
    <property type="match status" value="1"/>
</dbReference>
<organism evidence="2 3">
    <name type="scientific">Candidatus Ghiorseimicrobium undicola</name>
    <dbReference type="NCBI Taxonomy" id="1974746"/>
    <lineage>
        <taxon>Bacteria</taxon>
        <taxon>Pseudomonadati</taxon>
        <taxon>Candidatus Omnitrophota</taxon>
        <taxon>Candidatus Ghiorseimicrobium</taxon>
    </lineage>
</organism>
<evidence type="ECO:0000313" key="3">
    <source>
        <dbReference type="Proteomes" id="UP000229641"/>
    </source>
</evidence>
<dbReference type="EMBL" id="PCWA01000026">
    <property type="protein sequence ID" value="PIQ89675.1"/>
    <property type="molecule type" value="Genomic_DNA"/>
</dbReference>
<accession>A0A2H0M1S2</accession>
<evidence type="ECO:0008006" key="4">
    <source>
        <dbReference type="Google" id="ProtNLM"/>
    </source>
</evidence>
<comment type="caution">
    <text evidence="2">The sequence shown here is derived from an EMBL/GenBank/DDBJ whole genome shotgun (WGS) entry which is preliminary data.</text>
</comment>
<keyword evidence="1" id="KW-1133">Transmembrane helix</keyword>
<sequence length="183" mass="20354">MIEKVIKFFLHRHLLTNLIFIAVFIGGVVAWIQIPKEELPDITFDRVHISVNYPGASAEEVEYYVTRPIEEAVRGLDGIYSISSATGTGTSQTIALALENKLLSMPQVSSVNRSGYLRREIHIKADPQKLVDLRIPFNTVIREIQDNNVRQPAGNIESVKEPKVTLSAELNTIKSPIASSCVN</sequence>
<dbReference type="Gene3D" id="3.30.70.1430">
    <property type="entry name" value="Multidrug efflux transporter AcrB pore domain"/>
    <property type="match status" value="1"/>
</dbReference>
<dbReference type="Gene3D" id="1.20.1640.10">
    <property type="entry name" value="Multidrug efflux transporter AcrB transmembrane domain"/>
    <property type="match status" value="1"/>
</dbReference>
<proteinExistence type="predicted"/>
<keyword evidence="1" id="KW-0472">Membrane</keyword>
<dbReference type="Proteomes" id="UP000229641">
    <property type="component" value="Unassembled WGS sequence"/>
</dbReference>
<dbReference type="Gene3D" id="3.30.2090.10">
    <property type="entry name" value="Multidrug efflux transporter AcrB TolC docking domain, DN and DC subdomains"/>
    <property type="match status" value="1"/>
</dbReference>
<feature type="transmembrane region" description="Helical" evidence="1">
    <location>
        <begin position="14"/>
        <end position="34"/>
    </location>
</feature>